<proteinExistence type="predicted"/>
<dbReference type="InterPro" id="IPR002881">
    <property type="entry name" value="DUF58"/>
</dbReference>
<organism evidence="2 3">
    <name type="scientific">Garicola koreensis</name>
    <dbReference type="NCBI Taxonomy" id="1262554"/>
    <lineage>
        <taxon>Bacteria</taxon>
        <taxon>Bacillati</taxon>
        <taxon>Actinomycetota</taxon>
        <taxon>Actinomycetes</taxon>
        <taxon>Micrococcales</taxon>
        <taxon>Micrococcaceae</taxon>
        <taxon>Garicola</taxon>
    </lineage>
</organism>
<keyword evidence="3" id="KW-1185">Reference proteome</keyword>
<gene>
    <name evidence="2" type="ORF">FHX47_001355</name>
</gene>
<evidence type="ECO:0000259" key="1">
    <source>
        <dbReference type="Pfam" id="PF01882"/>
    </source>
</evidence>
<dbReference type="PANTHER" id="PTHR33608:SF3">
    <property type="entry name" value="SLR2013 PROTEIN"/>
    <property type="match status" value="1"/>
</dbReference>
<dbReference type="AlphaFoldDB" id="A0A7W5TVR2"/>
<dbReference type="Proteomes" id="UP000547528">
    <property type="component" value="Unassembled WGS sequence"/>
</dbReference>
<protein>
    <submittedName>
        <fullName evidence="2">Uncharacterized protein (DUF58 family)</fullName>
    </submittedName>
</protein>
<comment type="caution">
    <text evidence="2">The sequence shown here is derived from an EMBL/GenBank/DDBJ whole genome shotgun (WGS) entry which is preliminary data.</text>
</comment>
<evidence type="ECO:0000313" key="3">
    <source>
        <dbReference type="Proteomes" id="UP000547528"/>
    </source>
</evidence>
<sequence>MLTYRFLWTALGFAVVVVLAPQHFWWWVALLAALAVTDLLLCASPRRISVEREPTQPVRQGGTGSASSRLVNRGRRRLRGWAKDGWQPTAGAADALQRVSIGAGEQTVVRVQLAPTRRGELRSEHLTLRSVGPLGLAGRQVVHRSPHSLRVLPQFRSRRHLPSRLQRLRELDGATAVQLRGAGTEFDSLRDYVRGDDIRSIDWRATARRQDAAGQHLVVRTWRPERDRRVILCLDASRTSAARVGAVDDEQAAPGAADQPTAEPRLDAGVEASLLLGALAAQAGDRVDFLAFHRHTVARASSAERGQFLHVLSTAASTVEPALVEADFSQLPAEIAAVSSQQALVVVLTAADSPSLQEGLLPVLPALTAKHRVLVASVRDPQLQRAAQRRESTSDVYQAAAAERALIETEAVAAELAGMGVEVLQEVPDKLAPALADAYIRLKATGKL</sequence>
<dbReference type="Pfam" id="PF01882">
    <property type="entry name" value="DUF58"/>
    <property type="match status" value="1"/>
</dbReference>
<name>A0A7W5TVR2_9MICC</name>
<dbReference type="RefSeq" id="WP_183358157.1">
    <property type="nucleotide sequence ID" value="NZ_BAABKR010000001.1"/>
</dbReference>
<dbReference type="PANTHER" id="PTHR33608">
    <property type="entry name" value="BLL2464 PROTEIN"/>
    <property type="match status" value="1"/>
</dbReference>
<accession>A0A7W5TVR2</accession>
<feature type="domain" description="DUF58" evidence="1">
    <location>
        <begin position="189"/>
        <end position="382"/>
    </location>
</feature>
<reference evidence="2 3" key="1">
    <citation type="submission" date="2020-08" db="EMBL/GenBank/DDBJ databases">
        <title>Sequencing the genomes of 1000 actinobacteria strains.</title>
        <authorList>
            <person name="Klenk H.-P."/>
        </authorList>
    </citation>
    <scope>NUCLEOTIDE SEQUENCE [LARGE SCALE GENOMIC DNA]</scope>
    <source>
        <strain evidence="2 3">DSM 28238</strain>
    </source>
</reference>
<dbReference type="EMBL" id="JACIBT010000003">
    <property type="protein sequence ID" value="MBB3667734.1"/>
    <property type="molecule type" value="Genomic_DNA"/>
</dbReference>
<evidence type="ECO:0000313" key="2">
    <source>
        <dbReference type="EMBL" id="MBB3667734.1"/>
    </source>
</evidence>